<name>D8P3G4_RALSL</name>
<dbReference type="EMBL" id="FP885907">
    <property type="protein sequence ID" value="CBJ53450.1"/>
    <property type="molecule type" value="Genomic_DNA"/>
</dbReference>
<protein>
    <submittedName>
        <fullName evidence="1">Uncharacterized protein</fullName>
    </submittedName>
</protein>
<dbReference type="AlphaFoldDB" id="D8P3G4"/>
<sequence length="99" mass="10919">MSTDVDLTTSKPVRLNMAAVIIAPGDARRYAKHLSAPGIPPRVPTTRTASALRSHGLLRIADYTLAGHQAQSIHCHPNGSFMRLSTHPRNRRRRSRGML</sequence>
<proteinExistence type="predicted"/>
<reference evidence="1" key="2">
    <citation type="submission" date="2010-02" db="EMBL/GenBank/DDBJ databases">
        <authorList>
            <person name="Genoscope - CEA"/>
        </authorList>
    </citation>
    <scope>NUCLEOTIDE SEQUENCE</scope>
    <source>
        <strain evidence="1">CFBP2957</strain>
        <plasmid evidence="1">RCFBPv3_mp</plasmid>
    </source>
</reference>
<gene>
    <name evidence="1" type="ORF">RCFBP_mp20020</name>
</gene>
<geneLocation type="plasmid" evidence="1">
    <name>RCFBPv3_mp</name>
</geneLocation>
<evidence type="ECO:0000313" key="1">
    <source>
        <dbReference type="EMBL" id="CBJ53450.1"/>
    </source>
</evidence>
<reference evidence="1" key="1">
    <citation type="journal article" date="2010" name="BMC Genomics">
        <title>Genomes of three tomato pathogens within the Ralstonia solanacearum species complex reveal significant evolutionary divergence.</title>
        <authorList>
            <person name="Remenant B."/>
            <person name="Coupat-Goutaland B."/>
            <person name="Guidot A."/>
            <person name="Cellier G."/>
            <person name="Wicker E."/>
            <person name="Allen C."/>
            <person name="Fegan M."/>
            <person name="Pruvost O."/>
            <person name="Elbaz M."/>
            <person name="Calteau A."/>
            <person name="Salvignol G."/>
            <person name="Mornico D."/>
            <person name="Mangenot S."/>
            <person name="Barbe V."/>
            <person name="Medigue C."/>
            <person name="Prior P."/>
        </authorList>
    </citation>
    <scope>NUCLEOTIDE SEQUENCE [LARGE SCALE GENOMIC DNA]</scope>
    <source>
        <strain evidence="1">CFBP2957</strain>
        <plasmid evidence="1">RCFBPv3_mp</plasmid>
    </source>
</reference>
<keyword evidence="1" id="KW-0614">Plasmid</keyword>
<organism evidence="1">
    <name type="scientific">Ralstonia solanacearum CFBP2957</name>
    <dbReference type="NCBI Taxonomy" id="859656"/>
    <lineage>
        <taxon>Bacteria</taxon>
        <taxon>Pseudomonadati</taxon>
        <taxon>Pseudomonadota</taxon>
        <taxon>Betaproteobacteria</taxon>
        <taxon>Burkholderiales</taxon>
        <taxon>Burkholderiaceae</taxon>
        <taxon>Ralstonia</taxon>
        <taxon>Ralstonia solanacearum species complex</taxon>
    </lineage>
</organism>
<accession>D8P3G4</accession>